<evidence type="ECO:0008006" key="5">
    <source>
        <dbReference type="Google" id="ProtNLM"/>
    </source>
</evidence>
<gene>
    <name evidence="3" type="ORF">CFN78_13960</name>
</gene>
<dbReference type="RefSeq" id="WP_094863200.1">
    <property type="nucleotide sequence ID" value="NZ_NKYE01000007.1"/>
</dbReference>
<dbReference type="AlphaFoldDB" id="A0A263D2N4"/>
<dbReference type="Pfam" id="PF12079">
    <property type="entry name" value="DUF3558"/>
    <property type="match status" value="1"/>
</dbReference>
<protein>
    <recommendedName>
        <fullName evidence="5">DUF3558 domain-containing protein</fullName>
    </recommendedName>
</protein>
<feature type="chain" id="PRO_5039159349" description="DUF3558 domain-containing protein" evidence="2">
    <location>
        <begin position="30"/>
        <end position="206"/>
    </location>
</feature>
<keyword evidence="4" id="KW-1185">Reference proteome</keyword>
<dbReference type="OrthoDB" id="3697076at2"/>
<dbReference type="InterPro" id="IPR024520">
    <property type="entry name" value="DUF3558"/>
</dbReference>
<feature type="compositionally biased region" description="Low complexity" evidence="1">
    <location>
        <begin position="29"/>
        <end position="56"/>
    </location>
</feature>
<reference evidence="3 4" key="1">
    <citation type="submission" date="2017-07" db="EMBL/GenBank/DDBJ databases">
        <title>Amycolatopsis antarcticus sp. nov., isolated from the surface of an Antarcticus brown macroalga.</title>
        <authorList>
            <person name="Wang J."/>
            <person name="Leiva S."/>
            <person name="Huang J."/>
            <person name="Huang Y."/>
        </authorList>
    </citation>
    <scope>NUCLEOTIDE SEQUENCE [LARGE SCALE GENOMIC DNA]</scope>
    <source>
        <strain evidence="3 4">AU-G6</strain>
    </source>
</reference>
<dbReference type="PROSITE" id="PS51257">
    <property type="entry name" value="PROKAR_LIPOPROTEIN"/>
    <property type="match status" value="1"/>
</dbReference>
<name>A0A263D2N4_9PSEU</name>
<feature type="signal peptide" evidence="2">
    <location>
        <begin position="1"/>
        <end position="29"/>
    </location>
</feature>
<sequence>MSTRSGRAVLASLSLVALGLLSACGGETAGSPAAGAPTPAESSGSSAAEPDSGAPAVADPIDTASFEADPCVALSGAAASGLGLKDTGRKRSTGGGAACSWDYSEVTTGRLTIIALTRNSKGLGTMYEQKEQLAYFEEAEIAGHPAVYAGPTDDRTQGRCELYVGLSEKLALQALTQIDQGPDKPRSCQVAEKLADSAMQTLKGGS</sequence>
<dbReference type="Proteomes" id="UP000242444">
    <property type="component" value="Unassembled WGS sequence"/>
</dbReference>
<proteinExistence type="predicted"/>
<evidence type="ECO:0000256" key="2">
    <source>
        <dbReference type="SAM" id="SignalP"/>
    </source>
</evidence>
<dbReference type="EMBL" id="NKYE01000007">
    <property type="protein sequence ID" value="OZM72723.1"/>
    <property type="molecule type" value="Genomic_DNA"/>
</dbReference>
<evidence type="ECO:0000313" key="3">
    <source>
        <dbReference type="EMBL" id="OZM72723.1"/>
    </source>
</evidence>
<dbReference type="InParanoid" id="A0A263D2N4"/>
<organism evidence="3 4">
    <name type="scientific">Amycolatopsis antarctica</name>
    <dbReference type="NCBI Taxonomy" id="1854586"/>
    <lineage>
        <taxon>Bacteria</taxon>
        <taxon>Bacillati</taxon>
        <taxon>Actinomycetota</taxon>
        <taxon>Actinomycetes</taxon>
        <taxon>Pseudonocardiales</taxon>
        <taxon>Pseudonocardiaceae</taxon>
        <taxon>Amycolatopsis</taxon>
    </lineage>
</organism>
<keyword evidence="2" id="KW-0732">Signal</keyword>
<evidence type="ECO:0000256" key="1">
    <source>
        <dbReference type="SAM" id="MobiDB-lite"/>
    </source>
</evidence>
<accession>A0A263D2N4</accession>
<feature type="region of interest" description="Disordered" evidence="1">
    <location>
        <begin position="29"/>
        <end position="59"/>
    </location>
</feature>
<comment type="caution">
    <text evidence="3">The sequence shown here is derived from an EMBL/GenBank/DDBJ whole genome shotgun (WGS) entry which is preliminary data.</text>
</comment>
<evidence type="ECO:0000313" key="4">
    <source>
        <dbReference type="Proteomes" id="UP000242444"/>
    </source>
</evidence>